<dbReference type="Gene3D" id="1.10.287.130">
    <property type="match status" value="1"/>
</dbReference>
<dbReference type="EMBL" id="UOFS01000040">
    <property type="protein sequence ID" value="VAW99623.1"/>
    <property type="molecule type" value="Genomic_DNA"/>
</dbReference>
<feature type="transmembrane region" description="Helical" evidence="11">
    <location>
        <begin position="168"/>
        <end position="191"/>
    </location>
</feature>
<keyword evidence="8 11" id="KW-1133">Transmembrane helix</keyword>
<dbReference type="InterPro" id="IPR005467">
    <property type="entry name" value="His_kinase_dom"/>
</dbReference>
<organism evidence="14">
    <name type="scientific">hydrothermal vent metagenome</name>
    <dbReference type="NCBI Taxonomy" id="652676"/>
    <lineage>
        <taxon>unclassified sequences</taxon>
        <taxon>metagenomes</taxon>
        <taxon>ecological metagenomes</taxon>
    </lineage>
</organism>
<evidence type="ECO:0000256" key="4">
    <source>
        <dbReference type="ARBA" id="ARBA00022553"/>
    </source>
</evidence>
<evidence type="ECO:0000313" key="14">
    <source>
        <dbReference type="EMBL" id="VAW99623.1"/>
    </source>
</evidence>
<evidence type="ECO:0000256" key="1">
    <source>
        <dbReference type="ARBA" id="ARBA00000085"/>
    </source>
</evidence>
<evidence type="ECO:0000256" key="2">
    <source>
        <dbReference type="ARBA" id="ARBA00004370"/>
    </source>
</evidence>
<evidence type="ECO:0000256" key="9">
    <source>
        <dbReference type="ARBA" id="ARBA00023012"/>
    </source>
</evidence>
<protein>
    <recommendedName>
        <fullName evidence="3">histidine kinase</fullName>
        <ecNumber evidence="3">2.7.13.3</ecNumber>
    </recommendedName>
</protein>
<dbReference type="PANTHER" id="PTHR45436">
    <property type="entry name" value="SENSOR HISTIDINE KINASE YKOH"/>
    <property type="match status" value="1"/>
</dbReference>
<dbReference type="GO" id="GO:0000155">
    <property type="term" value="F:phosphorelay sensor kinase activity"/>
    <property type="evidence" value="ECO:0007669"/>
    <property type="project" value="InterPro"/>
</dbReference>
<feature type="domain" description="Histidine kinase" evidence="12">
    <location>
        <begin position="247"/>
        <end position="449"/>
    </location>
</feature>
<feature type="domain" description="HAMP" evidence="13">
    <location>
        <begin position="188"/>
        <end position="239"/>
    </location>
</feature>
<dbReference type="InterPro" id="IPR050428">
    <property type="entry name" value="TCS_sensor_his_kinase"/>
</dbReference>
<dbReference type="GO" id="GO:0005886">
    <property type="term" value="C:plasma membrane"/>
    <property type="evidence" value="ECO:0007669"/>
    <property type="project" value="TreeGrafter"/>
</dbReference>
<dbReference type="InterPro" id="IPR003661">
    <property type="entry name" value="HisK_dim/P_dom"/>
</dbReference>
<dbReference type="CDD" id="cd00082">
    <property type="entry name" value="HisKA"/>
    <property type="match status" value="1"/>
</dbReference>
<dbReference type="InterPro" id="IPR036890">
    <property type="entry name" value="HATPase_C_sf"/>
</dbReference>
<dbReference type="AlphaFoldDB" id="A0A3B1AIB3"/>
<keyword evidence="6 11" id="KW-0812">Transmembrane</keyword>
<evidence type="ECO:0000256" key="6">
    <source>
        <dbReference type="ARBA" id="ARBA00022692"/>
    </source>
</evidence>
<dbReference type="Pfam" id="PF02518">
    <property type="entry name" value="HATPase_c"/>
    <property type="match status" value="1"/>
</dbReference>
<gene>
    <name evidence="14" type="ORF">MNBD_GAMMA22-2863</name>
</gene>
<dbReference type="InterPro" id="IPR036097">
    <property type="entry name" value="HisK_dim/P_sf"/>
</dbReference>
<dbReference type="InterPro" id="IPR003594">
    <property type="entry name" value="HATPase_dom"/>
</dbReference>
<dbReference type="GO" id="GO:0005524">
    <property type="term" value="F:ATP binding"/>
    <property type="evidence" value="ECO:0007669"/>
    <property type="project" value="UniProtKB-KW"/>
</dbReference>
<dbReference type="SUPFAM" id="SSF55874">
    <property type="entry name" value="ATPase domain of HSP90 chaperone/DNA topoisomerase II/histidine kinase"/>
    <property type="match status" value="1"/>
</dbReference>
<proteinExistence type="predicted"/>
<reference evidence="14" key="1">
    <citation type="submission" date="2018-06" db="EMBL/GenBank/DDBJ databases">
        <authorList>
            <person name="Zhirakovskaya E."/>
        </authorList>
    </citation>
    <scope>NUCLEOTIDE SEQUENCE</scope>
</reference>
<evidence type="ECO:0000256" key="7">
    <source>
        <dbReference type="ARBA" id="ARBA00022777"/>
    </source>
</evidence>
<dbReference type="PROSITE" id="PS50109">
    <property type="entry name" value="HIS_KIN"/>
    <property type="match status" value="1"/>
</dbReference>
<keyword evidence="9" id="KW-0902">Two-component regulatory system</keyword>
<evidence type="ECO:0000259" key="12">
    <source>
        <dbReference type="PROSITE" id="PS50109"/>
    </source>
</evidence>
<dbReference type="InterPro" id="IPR004358">
    <property type="entry name" value="Sig_transdc_His_kin-like_C"/>
</dbReference>
<dbReference type="SMART" id="SM00387">
    <property type="entry name" value="HATPase_c"/>
    <property type="match status" value="1"/>
</dbReference>
<dbReference type="PANTHER" id="PTHR45436:SF4">
    <property type="entry name" value="SENSOR PROTEIN PHOQ"/>
    <property type="match status" value="1"/>
</dbReference>
<accession>A0A3B1AIB3</accession>
<feature type="transmembrane region" description="Helical" evidence="11">
    <location>
        <begin position="6"/>
        <end position="28"/>
    </location>
</feature>
<dbReference type="Pfam" id="PF00512">
    <property type="entry name" value="HisKA"/>
    <property type="match status" value="1"/>
</dbReference>
<sequence length="449" mass="49610">MTLSLHARILLAATLILIAFLGLTGLVLDRAFQDSARSALEDRLQDQIYNMLGVLEPDNNKITIPGELPDPRMSLVTSGIFAQYSQTDDTDHWHSLSATGLEFKFTKFPDVGEEVFEYVSTETGFEYYVISRGVQFDYGKGTTPLYILRVGEELGGFTPQINKFRNSLFTWLGGAALLLLIAQGMILHWGLKPLRQVAIDLEKIEAGDAENLSGNYPKELQGLTNNLNALIESTRNHITRYRDALGNLAHSIKTPLAVLQNAVQAEQDNGNETFSKLAEEQVQRMTQIVDYQLKRAATAGKASLNTSILLEPIAVKIMNSMAKVYTDRAITTELVIAENVRFFGDEGDLYEVLGNTIDNAFKWAKSKVKLELIAPSNSKNKFIIKLHDDGPGMSDEIKQQVLQRGQRADPTISGQGIGLAVVHEIVLIYGGEILIKDSDLGGALIEIRI</sequence>
<evidence type="ECO:0000256" key="10">
    <source>
        <dbReference type="ARBA" id="ARBA00023136"/>
    </source>
</evidence>
<dbReference type="InterPro" id="IPR003660">
    <property type="entry name" value="HAMP_dom"/>
</dbReference>
<name>A0A3B1AIB3_9ZZZZ</name>
<keyword evidence="10 11" id="KW-0472">Membrane</keyword>
<dbReference type="PROSITE" id="PS50885">
    <property type="entry name" value="HAMP"/>
    <property type="match status" value="1"/>
</dbReference>
<keyword evidence="5 14" id="KW-0808">Transferase</keyword>
<evidence type="ECO:0000256" key="3">
    <source>
        <dbReference type="ARBA" id="ARBA00012438"/>
    </source>
</evidence>
<comment type="catalytic activity">
    <reaction evidence="1">
        <text>ATP + protein L-histidine = ADP + protein N-phospho-L-histidine.</text>
        <dbReference type="EC" id="2.7.13.3"/>
    </reaction>
</comment>
<keyword evidence="4" id="KW-0597">Phosphoprotein</keyword>
<evidence type="ECO:0000259" key="13">
    <source>
        <dbReference type="PROSITE" id="PS50885"/>
    </source>
</evidence>
<evidence type="ECO:0000256" key="11">
    <source>
        <dbReference type="SAM" id="Phobius"/>
    </source>
</evidence>
<dbReference type="Gene3D" id="3.30.565.10">
    <property type="entry name" value="Histidine kinase-like ATPase, C-terminal domain"/>
    <property type="match status" value="1"/>
</dbReference>
<evidence type="ECO:0000256" key="8">
    <source>
        <dbReference type="ARBA" id="ARBA00022989"/>
    </source>
</evidence>
<dbReference type="PRINTS" id="PR00344">
    <property type="entry name" value="BCTRLSENSOR"/>
</dbReference>
<dbReference type="SUPFAM" id="SSF47384">
    <property type="entry name" value="Homodimeric domain of signal transducing histidine kinase"/>
    <property type="match status" value="1"/>
</dbReference>
<dbReference type="EC" id="2.7.13.3" evidence="3"/>
<keyword evidence="7 14" id="KW-0418">Kinase</keyword>
<comment type="subcellular location">
    <subcellularLocation>
        <location evidence="2">Membrane</location>
    </subcellularLocation>
</comment>
<evidence type="ECO:0000256" key="5">
    <source>
        <dbReference type="ARBA" id="ARBA00022679"/>
    </source>
</evidence>